<feature type="transmembrane region" description="Helical" evidence="8">
    <location>
        <begin position="370"/>
        <end position="392"/>
    </location>
</feature>
<dbReference type="PANTHER" id="PTHR42810:SF4">
    <property type="entry name" value="URIC ACID TRANSPORTER UACT"/>
    <property type="match status" value="1"/>
</dbReference>
<evidence type="ECO:0000256" key="6">
    <source>
        <dbReference type="ARBA" id="ARBA00022989"/>
    </source>
</evidence>
<protein>
    <submittedName>
        <fullName evidence="9">Uracil permease</fullName>
    </submittedName>
</protein>
<evidence type="ECO:0000256" key="8">
    <source>
        <dbReference type="SAM" id="Phobius"/>
    </source>
</evidence>
<dbReference type="PANTHER" id="PTHR42810">
    <property type="entry name" value="PURINE PERMEASE C1399.01C-RELATED"/>
    <property type="match status" value="1"/>
</dbReference>
<comment type="subcellular location">
    <subcellularLocation>
        <location evidence="1">Cell membrane</location>
        <topology evidence="1">Multi-pass membrane protein</topology>
    </subcellularLocation>
</comment>
<dbReference type="EMBL" id="WSEM01000016">
    <property type="protein sequence ID" value="MVQ37447.1"/>
    <property type="molecule type" value="Genomic_DNA"/>
</dbReference>
<dbReference type="NCBIfam" id="TIGR00801">
    <property type="entry name" value="ncs2"/>
    <property type="match status" value="1"/>
</dbReference>
<keyword evidence="6 8" id="KW-1133">Transmembrane helix</keyword>
<evidence type="ECO:0000313" key="10">
    <source>
        <dbReference type="Proteomes" id="UP000467637"/>
    </source>
</evidence>
<evidence type="ECO:0000256" key="3">
    <source>
        <dbReference type="ARBA" id="ARBA00022448"/>
    </source>
</evidence>
<dbReference type="InterPro" id="IPR006042">
    <property type="entry name" value="Xan_ur_permease"/>
</dbReference>
<feature type="transmembrane region" description="Helical" evidence="8">
    <location>
        <begin position="156"/>
        <end position="181"/>
    </location>
</feature>
<dbReference type="NCBIfam" id="NF007995">
    <property type="entry name" value="PRK10720.1"/>
    <property type="match status" value="1"/>
</dbReference>
<evidence type="ECO:0000256" key="5">
    <source>
        <dbReference type="ARBA" id="ARBA00022692"/>
    </source>
</evidence>
<dbReference type="PROSITE" id="PS01116">
    <property type="entry name" value="XANTH_URACIL_PERMASE"/>
    <property type="match status" value="1"/>
</dbReference>
<evidence type="ECO:0000256" key="7">
    <source>
        <dbReference type="ARBA" id="ARBA00023136"/>
    </source>
</evidence>
<evidence type="ECO:0000256" key="1">
    <source>
        <dbReference type="ARBA" id="ARBA00004651"/>
    </source>
</evidence>
<reference evidence="9 10" key="1">
    <citation type="submission" date="2019-12" db="EMBL/GenBank/DDBJ databases">
        <authorList>
            <person name="Huq M.A."/>
        </authorList>
    </citation>
    <scope>NUCLEOTIDE SEQUENCE [LARGE SCALE GENOMIC DNA]</scope>
    <source>
        <strain evidence="9 10">MAH-34</strain>
    </source>
</reference>
<comment type="similarity">
    <text evidence="2">Belongs to the nucleobase:cation symporter-2 (NCS2) (TC 2.A.40) family.</text>
</comment>
<name>A0ABW9UDK8_9BACL</name>
<keyword evidence="7 8" id="KW-0472">Membrane</keyword>
<organism evidence="9 10">
    <name type="scientific">Paenibacillus anseongense</name>
    <dbReference type="NCBI Taxonomy" id="2682845"/>
    <lineage>
        <taxon>Bacteria</taxon>
        <taxon>Bacillati</taxon>
        <taxon>Bacillota</taxon>
        <taxon>Bacilli</taxon>
        <taxon>Bacillales</taxon>
        <taxon>Paenibacillaceae</taxon>
        <taxon>Paenibacillus</taxon>
    </lineage>
</organism>
<dbReference type="InterPro" id="IPR006043">
    <property type="entry name" value="NCS2"/>
</dbReference>
<feature type="transmembrane region" description="Helical" evidence="8">
    <location>
        <begin position="76"/>
        <end position="92"/>
    </location>
</feature>
<proteinExistence type="inferred from homology"/>
<evidence type="ECO:0000256" key="2">
    <source>
        <dbReference type="ARBA" id="ARBA00008821"/>
    </source>
</evidence>
<dbReference type="Proteomes" id="UP000467637">
    <property type="component" value="Unassembled WGS sequence"/>
</dbReference>
<feature type="transmembrane region" description="Helical" evidence="8">
    <location>
        <begin position="339"/>
        <end position="364"/>
    </location>
</feature>
<feature type="transmembrane region" description="Helical" evidence="8">
    <location>
        <begin position="122"/>
        <end position="144"/>
    </location>
</feature>
<sequence length="455" mass="48464">MIYLRCEKIGKAYLRARFVIRYRTRRNRKGVTTVSRIIQVDERPSIGESIPLSLQHLFAMFGSTVLVPILFHVDPATILLMNGIGTLLYIFITKGKIPAFLGSSFAFLSPVFVVLGQKGYSAALGGFLVVGLIFTIIALLIRFVGTRWIDVVFPPAAMGAIVSVIGLELVPTAASMAGIIAPADAKEAWVPDMTVITVSIFTFLVGVVGSIVFRGLLKVIPILVAIILGYVLAALLGLVHIQETLNAAQWLQLPTFYSPTFDLASILIIAPAALVVIAEHIGHLIVTSNMVGKDLSKDPGLSKSLLGNGISTMLSSLVGSTPNTTYGENIGVMAISRVYSVWVIGGAAILAIVLSFVGKISALIQTIPTAVMGGVSLLLFGIIAASGIRMLVETKVDYSKPMNLILTTTVLVIGLSGATLKLGNFELKGMALATIVAIVLSLFFKLLDKLKLTNE</sequence>
<feature type="transmembrane region" description="Helical" evidence="8">
    <location>
        <begin position="193"/>
        <end position="213"/>
    </location>
</feature>
<dbReference type="Pfam" id="PF00860">
    <property type="entry name" value="Xan_ur_permease"/>
    <property type="match status" value="1"/>
</dbReference>
<evidence type="ECO:0000313" key="9">
    <source>
        <dbReference type="EMBL" id="MVQ37447.1"/>
    </source>
</evidence>
<keyword evidence="3" id="KW-0813">Transport</keyword>
<keyword evidence="10" id="KW-1185">Reference proteome</keyword>
<accession>A0ABW9UDK8</accession>
<feature type="transmembrane region" description="Helical" evidence="8">
    <location>
        <begin position="429"/>
        <end position="447"/>
    </location>
</feature>
<evidence type="ECO:0000256" key="4">
    <source>
        <dbReference type="ARBA" id="ARBA00022475"/>
    </source>
</evidence>
<feature type="transmembrane region" description="Helical" evidence="8">
    <location>
        <begin position="404"/>
        <end position="423"/>
    </location>
</feature>
<feature type="transmembrane region" description="Helical" evidence="8">
    <location>
        <begin position="261"/>
        <end position="286"/>
    </location>
</feature>
<keyword evidence="4" id="KW-1003">Cell membrane</keyword>
<gene>
    <name evidence="9" type="primary">uraA</name>
    <name evidence="9" type="ORF">GON05_22755</name>
</gene>
<feature type="transmembrane region" description="Helical" evidence="8">
    <location>
        <begin position="220"/>
        <end position="241"/>
    </location>
</feature>
<comment type="caution">
    <text evidence="9">The sequence shown here is derived from an EMBL/GenBank/DDBJ whole genome shotgun (WGS) entry which is preliminary data.</text>
</comment>
<keyword evidence="5 8" id="KW-0812">Transmembrane</keyword>
<feature type="transmembrane region" description="Helical" evidence="8">
    <location>
        <begin position="99"/>
        <end position="116"/>
    </location>
</feature>